<feature type="transmembrane region" description="Helical" evidence="1">
    <location>
        <begin position="144"/>
        <end position="164"/>
    </location>
</feature>
<keyword evidence="1" id="KW-1133">Transmembrane helix</keyword>
<feature type="transmembrane region" description="Helical" evidence="1">
    <location>
        <begin position="82"/>
        <end position="100"/>
    </location>
</feature>
<protein>
    <submittedName>
        <fullName evidence="3">Uncharacterized protein</fullName>
    </submittedName>
</protein>
<accession>A0A098VN51</accession>
<dbReference type="GeneID" id="25260690"/>
<reference evidence="3 4" key="1">
    <citation type="submission" date="2014-04" db="EMBL/GenBank/DDBJ databases">
        <title>A new species of microsporidia sheds light on the evolution of extreme parasitism.</title>
        <authorList>
            <person name="Haag K.L."/>
            <person name="James T.Y."/>
            <person name="Larsson R."/>
            <person name="Schaer T.M."/>
            <person name="Refardt D."/>
            <person name="Pombert J.-F."/>
            <person name="Ebert D."/>
        </authorList>
    </citation>
    <scope>NUCLEOTIDE SEQUENCE [LARGE SCALE GENOMIC DNA]</scope>
    <source>
        <strain evidence="3 4">UGP3</strain>
        <tissue evidence="3">Spores</tissue>
    </source>
</reference>
<dbReference type="EMBL" id="JMKJ01000579">
    <property type="protein sequence ID" value="KGG50473.1"/>
    <property type="molecule type" value="Genomic_DNA"/>
</dbReference>
<proteinExistence type="predicted"/>
<comment type="caution">
    <text evidence="3">The sequence shown here is derived from an EMBL/GenBank/DDBJ whole genome shotgun (WGS) entry which is preliminary data.</text>
</comment>
<evidence type="ECO:0000313" key="4">
    <source>
        <dbReference type="Proteomes" id="UP000029725"/>
    </source>
</evidence>
<keyword evidence="1" id="KW-0472">Membrane</keyword>
<name>A0A098VN51_9MICR</name>
<sequence>MIRFQVWNLLILAALIGVSHGLIGQDGMPVALYEPKELEVQEVDSKVMTYASDKNRMPMVQSSPSSFGPNINVNPVSIFLNIFYYGQYVMPGILPIVFSITSYGRSLHCLVSTSFSVFFISEYLKTGFYPFLPFALNFSDYYPRLFSCLFLMIMEHLSVGAIAYHFSTIVWLPDGPAWREAYGFHKRATFSTIEIILGWDPSPYYAHVFVFSYATFKYFGYISLEYKFRKNAAGGRFPFLLALVKMKFLGLIISRVITIISGFVLTGLFIQFLYDIISTNEIILFFSIFFHMNSQASITATLIISAVMILIGLVSHLI</sequence>
<dbReference type="VEuPathDB" id="MicrosporidiaDB:DI09_6p570"/>
<gene>
    <name evidence="3" type="ORF">DI09_6p570</name>
</gene>
<dbReference type="Proteomes" id="UP000029725">
    <property type="component" value="Unassembled WGS sequence"/>
</dbReference>
<keyword evidence="2" id="KW-0732">Signal</keyword>
<feature type="transmembrane region" description="Helical" evidence="1">
    <location>
        <begin position="248"/>
        <end position="274"/>
    </location>
</feature>
<feature type="chain" id="PRO_5001950536" evidence="2">
    <location>
        <begin position="22"/>
        <end position="318"/>
    </location>
</feature>
<dbReference type="HOGENOM" id="CLU_874598_0_0_1"/>
<dbReference type="AlphaFoldDB" id="A0A098VN51"/>
<feature type="transmembrane region" description="Helical" evidence="1">
    <location>
        <begin position="294"/>
        <end position="314"/>
    </location>
</feature>
<organism evidence="3 4">
    <name type="scientific">Mitosporidium daphniae</name>
    <dbReference type="NCBI Taxonomy" id="1485682"/>
    <lineage>
        <taxon>Eukaryota</taxon>
        <taxon>Fungi</taxon>
        <taxon>Fungi incertae sedis</taxon>
        <taxon>Microsporidia</taxon>
        <taxon>Mitosporidium</taxon>
    </lineage>
</organism>
<evidence type="ECO:0000313" key="3">
    <source>
        <dbReference type="EMBL" id="KGG50473.1"/>
    </source>
</evidence>
<evidence type="ECO:0000256" key="2">
    <source>
        <dbReference type="SAM" id="SignalP"/>
    </source>
</evidence>
<dbReference type="RefSeq" id="XP_013236900.1">
    <property type="nucleotide sequence ID" value="XM_013381446.1"/>
</dbReference>
<feature type="signal peptide" evidence="2">
    <location>
        <begin position="1"/>
        <end position="21"/>
    </location>
</feature>
<keyword evidence="1" id="KW-0812">Transmembrane</keyword>
<evidence type="ECO:0000256" key="1">
    <source>
        <dbReference type="SAM" id="Phobius"/>
    </source>
</evidence>
<keyword evidence="4" id="KW-1185">Reference proteome</keyword>